<dbReference type="SUPFAM" id="SSF56112">
    <property type="entry name" value="Protein kinase-like (PK-like)"/>
    <property type="match status" value="1"/>
</dbReference>
<evidence type="ECO:0000256" key="7">
    <source>
        <dbReference type="ARBA" id="ARBA00022553"/>
    </source>
</evidence>
<keyword evidence="5" id="KW-1003">Cell membrane</keyword>
<keyword evidence="10 26" id="KW-0812">Transmembrane</keyword>
<dbReference type="SUPFAM" id="SSF52058">
    <property type="entry name" value="L domain-like"/>
    <property type="match status" value="3"/>
</dbReference>
<keyword evidence="17 26" id="KW-0472">Membrane</keyword>
<dbReference type="SMART" id="SM00369">
    <property type="entry name" value="LRR_TYP"/>
    <property type="match status" value="10"/>
</dbReference>
<keyword evidence="8" id="KW-0433">Leucine-rich repeat</keyword>
<dbReference type="PROSITE" id="PS00107">
    <property type="entry name" value="PROTEIN_KINASE_ATP"/>
    <property type="match status" value="1"/>
</dbReference>
<dbReference type="Pfam" id="PF00069">
    <property type="entry name" value="Pkinase"/>
    <property type="match status" value="1"/>
</dbReference>
<dbReference type="InterPro" id="IPR001611">
    <property type="entry name" value="Leu-rich_rpt"/>
</dbReference>
<keyword evidence="6" id="KW-0723">Serine/threonine-protein kinase</keyword>
<dbReference type="GO" id="GO:0005886">
    <property type="term" value="C:plasma membrane"/>
    <property type="evidence" value="ECO:0007669"/>
    <property type="project" value="UniProtKB-SubCell"/>
</dbReference>
<dbReference type="PROSITE" id="PS50011">
    <property type="entry name" value="PROTEIN_KINASE_DOM"/>
    <property type="match status" value="1"/>
</dbReference>
<evidence type="ECO:0000256" key="10">
    <source>
        <dbReference type="ARBA" id="ARBA00022692"/>
    </source>
</evidence>
<evidence type="ECO:0000259" key="28">
    <source>
        <dbReference type="PROSITE" id="PS50011"/>
    </source>
</evidence>
<dbReference type="FunFam" id="3.80.10.10:FF:000275">
    <property type="entry name" value="Leucine-rich repeat receptor-like protein kinase"/>
    <property type="match status" value="1"/>
</dbReference>
<dbReference type="GO" id="GO:0004674">
    <property type="term" value="F:protein serine/threonine kinase activity"/>
    <property type="evidence" value="ECO:0007669"/>
    <property type="project" value="UniProtKB-KW"/>
</dbReference>
<reference evidence="29" key="1">
    <citation type="submission" date="2018-04" db="EMBL/GenBank/DDBJ databases">
        <title>WGS assembly of Panicum hallii.</title>
        <authorList>
            <person name="Lovell J."/>
            <person name="Jenkins J."/>
            <person name="Lowry D."/>
            <person name="Mamidi S."/>
            <person name="Sreedasyam A."/>
            <person name="Weng X."/>
            <person name="Barry K."/>
            <person name="Bonette J."/>
            <person name="Campitelli B."/>
            <person name="Daum C."/>
            <person name="Gordon S."/>
            <person name="Gould B."/>
            <person name="Lipzen A."/>
            <person name="Macqueen A."/>
            <person name="Palacio-Mejia J."/>
            <person name="Plott C."/>
            <person name="Shakirov E."/>
            <person name="Shu S."/>
            <person name="Yoshinaga Y."/>
            <person name="Zane M."/>
            <person name="Rokhsar D."/>
            <person name="Grimwood J."/>
            <person name="Schmutz J."/>
            <person name="Juenger T."/>
        </authorList>
    </citation>
    <scope>NUCLEOTIDE SEQUENCE [LARGE SCALE GENOMIC DNA]</scope>
    <source>
        <strain evidence="29">FIL2</strain>
    </source>
</reference>
<evidence type="ECO:0000256" key="3">
    <source>
        <dbReference type="ARBA" id="ARBA00008684"/>
    </source>
</evidence>
<dbReference type="Gramene" id="PAN32295">
    <property type="protein sequence ID" value="PAN32295"/>
    <property type="gene ID" value="PAHAL_5G475800"/>
</dbReference>
<feature type="domain" description="Protein kinase" evidence="28">
    <location>
        <begin position="733"/>
        <end position="1033"/>
    </location>
</feature>
<dbReference type="FunFam" id="1.10.510.10:FF:000358">
    <property type="entry name" value="Putative leucine-rich repeat receptor-like serine/threonine-protein kinase"/>
    <property type="match status" value="1"/>
</dbReference>
<feature type="transmembrane region" description="Helical" evidence="26">
    <location>
        <begin position="676"/>
        <end position="698"/>
    </location>
</feature>
<evidence type="ECO:0000256" key="16">
    <source>
        <dbReference type="ARBA" id="ARBA00022989"/>
    </source>
</evidence>
<evidence type="ECO:0000256" key="26">
    <source>
        <dbReference type="SAM" id="Phobius"/>
    </source>
</evidence>
<comment type="function">
    <text evidence="23">The processed protein kinase Xa21 chain released by protein cleavage after X.oryzae pv. oryzae protein Ax21 detection translocates into the nucleus where it can bind and regulate WRKY62, a transcription factor. Confers resistance to the bacterial pathogen X.oryzae pv. oryzae (Xoo).</text>
</comment>
<dbReference type="Proteomes" id="UP000243499">
    <property type="component" value="Chromosome 5"/>
</dbReference>
<dbReference type="GO" id="GO:0009791">
    <property type="term" value="P:post-embryonic development"/>
    <property type="evidence" value="ECO:0007669"/>
    <property type="project" value="UniProtKB-ARBA"/>
</dbReference>
<evidence type="ECO:0000256" key="24">
    <source>
        <dbReference type="ARBA" id="ARBA00072040"/>
    </source>
</evidence>
<evidence type="ECO:0000256" key="12">
    <source>
        <dbReference type="ARBA" id="ARBA00022737"/>
    </source>
</evidence>
<evidence type="ECO:0000256" key="4">
    <source>
        <dbReference type="ARBA" id="ARBA00012513"/>
    </source>
</evidence>
<keyword evidence="9" id="KW-0808">Transferase</keyword>
<comment type="catalytic activity">
    <reaction evidence="20">
        <text>L-threonyl-[protein] + ATP = O-phospho-L-threonyl-[protein] + ADP + H(+)</text>
        <dbReference type="Rhea" id="RHEA:46608"/>
        <dbReference type="Rhea" id="RHEA-COMP:11060"/>
        <dbReference type="Rhea" id="RHEA-COMP:11605"/>
        <dbReference type="ChEBI" id="CHEBI:15378"/>
        <dbReference type="ChEBI" id="CHEBI:30013"/>
        <dbReference type="ChEBI" id="CHEBI:30616"/>
        <dbReference type="ChEBI" id="CHEBI:61977"/>
        <dbReference type="ChEBI" id="CHEBI:456216"/>
        <dbReference type="EC" id="2.7.11.1"/>
    </reaction>
</comment>
<comment type="catalytic activity">
    <reaction evidence="21">
        <text>L-seryl-[protein] + ATP = O-phospho-L-seryl-[protein] + ADP + H(+)</text>
        <dbReference type="Rhea" id="RHEA:17989"/>
        <dbReference type="Rhea" id="RHEA-COMP:9863"/>
        <dbReference type="Rhea" id="RHEA-COMP:11604"/>
        <dbReference type="ChEBI" id="CHEBI:15378"/>
        <dbReference type="ChEBI" id="CHEBI:29999"/>
        <dbReference type="ChEBI" id="CHEBI:30616"/>
        <dbReference type="ChEBI" id="CHEBI:83421"/>
        <dbReference type="ChEBI" id="CHEBI:456216"/>
        <dbReference type="EC" id="2.7.11.1"/>
    </reaction>
</comment>
<comment type="function">
    <text evidence="22">Receptor kinase that detects X.oryzae pv. oryzae protein Ax21 to promote innate immunity. Following X.oryzae pv. oryzae protein Ax21 detection, undergoes cleavage, releasing the processed protein kinase Xa21 chain.</text>
</comment>
<evidence type="ECO:0000256" key="22">
    <source>
        <dbReference type="ARBA" id="ARBA00054320"/>
    </source>
</evidence>
<dbReference type="Pfam" id="PF08263">
    <property type="entry name" value="LRRNT_2"/>
    <property type="match status" value="1"/>
</dbReference>
<dbReference type="Gene3D" id="3.80.10.10">
    <property type="entry name" value="Ribonuclease Inhibitor"/>
    <property type="match status" value="3"/>
</dbReference>
<dbReference type="Pfam" id="PF23598">
    <property type="entry name" value="LRR_14"/>
    <property type="match status" value="1"/>
</dbReference>
<evidence type="ECO:0000256" key="17">
    <source>
        <dbReference type="ARBA" id="ARBA00023136"/>
    </source>
</evidence>
<dbReference type="SMART" id="SM00220">
    <property type="entry name" value="S_TKc"/>
    <property type="match status" value="1"/>
</dbReference>
<sequence>MVTRTMNLLPSLLSALVIAAASAAVINDDEAALLAFRAGLSDHSSSTLASWNGSTGVCAWEGVACNGRRSPRVVALSLPFNGIAGTISPAIGNLTYLQTLNLSSNRFSGEITPSFGRLIRLQTLDVGNNSLSGMLPANLSYCTSLTTLILHYNRLSGRIPAYIGDALPRLLGLSLMNNTFTGPIPESLGNLSSLQAMSLKENWLQGWIPDTLGNLNSLQFLNLEDNGLSGVIPPSLYNLSSLTTFAVGGNNLHGHIPVDIGERFPRMEVLSLGANKFSGAIPSSITNLTALTKLYLSQNRFSGFVPPSMGKLQSLNVLFLHDTEVESNDKEGWEFITSMANCSQLELLLIGNNSFTGQLPSSVANLSTNLESLYLGHNNISGSIPRDIGNLVSLSILEIEHTFMSGVIPDSIGRLVNLVQLGLDNNRLSGLIPPSIGNLTQLEWLLASRNNLEGPIPTSLGKLKNLDILDLSENYNLNGSIPREILGLTFLSSYMDLSYNWLSGPLPTEVGGLNNLNKLVLSANQLSGEIPDSIGNCIVLEFLLLDRNSFEGSMPHSLKNVKGLRILNLTMNKLSGAIPDTVGSLSGLEQLYLAHNSFSGEIPAVIQNLTLLSKMDVSFNNLQGEVPKGGVFRNLTYQSIVGNGDLCGGIPQLHLVPCPMDQKGNKKMQWSKSLKVALTTTGAIFLLVSVIVLIQLICKKIKKRQKAQVPPAVIEETYQKVSYYELSRGTNGFSEENLLGKGRYGVVYKCTFNDEHANITMAVKVFNLQQSGSSRSFEAECEALSSARHRCLVKIITCCSSINTQGQEFKALVFEFMPNGSLDDWLHPKSENCMSSNMLSLAQRLDIAVDIMDAIDYLHNHCDPQIIHCDLKPSNILLAEDMSARVGDFGISKVLSENTICALQNSSSTIGIRGSIGYVAPEYGEGSAVSATGDMYSLGILLLEMFTGLSPTDDMFRDSLDLHKFAEESLRERTLDIADPKIWLHVQSKDTITMSRIKDCLASVFRLAISCSKQHPRDRMTTSDAAVEMHTIRDSYIKCSSALEIKDTTLTHL</sequence>
<keyword evidence="19" id="KW-0325">Glycoprotein</keyword>
<evidence type="ECO:0000256" key="21">
    <source>
        <dbReference type="ARBA" id="ARBA00048679"/>
    </source>
</evidence>
<dbReference type="GO" id="GO:0005524">
    <property type="term" value="F:ATP binding"/>
    <property type="evidence" value="ECO:0007669"/>
    <property type="project" value="UniProtKB-UniRule"/>
</dbReference>
<dbReference type="FunFam" id="3.30.200.20:FF:000432">
    <property type="entry name" value="LRR receptor-like serine/threonine-protein kinase EFR"/>
    <property type="match status" value="1"/>
</dbReference>
<dbReference type="GO" id="GO:0005789">
    <property type="term" value="C:endoplasmic reticulum membrane"/>
    <property type="evidence" value="ECO:0007669"/>
    <property type="project" value="UniProtKB-SubCell"/>
</dbReference>
<evidence type="ECO:0000256" key="13">
    <source>
        <dbReference type="ARBA" id="ARBA00022741"/>
    </source>
</evidence>
<comment type="subcellular location">
    <subcellularLocation>
        <location evidence="1">Cell membrane</location>
        <topology evidence="1">Single-pass membrane protein</topology>
    </subcellularLocation>
    <subcellularLocation>
        <location evidence="2">Endoplasmic reticulum membrane</location>
        <topology evidence="2">Single-pass membrane protein</topology>
    </subcellularLocation>
</comment>
<dbReference type="FunFam" id="3.80.10.10:FF:000233">
    <property type="entry name" value="Leucine-rich repeat receptor-like protein kinase TDR"/>
    <property type="match status" value="1"/>
</dbReference>
<dbReference type="Gene3D" id="1.10.510.10">
    <property type="entry name" value="Transferase(Phosphotransferase) domain 1"/>
    <property type="match status" value="1"/>
</dbReference>
<dbReference type="PANTHER" id="PTHR45974:SF272">
    <property type="entry name" value="LEUCINE RICH REPEAT FAMILY PROTEIN, EXPRESSED"/>
    <property type="match status" value="1"/>
</dbReference>
<dbReference type="Gene3D" id="3.30.200.20">
    <property type="entry name" value="Phosphorylase Kinase, domain 1"/>
    <property type="match status" value="1"/>
</dbReference>
<evidence type="ECO:0000256" key="2">
    <source>
        <dbReference type="ARBA" id="ARBA00004389"/>
    </source>
</evidence>
<evidence type="ECO:0000256" key="11">
    <source>
        <dbReference type="ARBA" id="ARBA00022729"/>
    </source>
</evidence>
<evidence type="ECO:0000256" key="6">
    <source>
        <dbReference type="ARBA" id="ARBA00022527"/>
    </source>
</evidence>
<keyword evidence="18" id="KW-0675">Receptor</keyword>
<dbReference type="AlphaFoldDB" id="A0A2S3HXU2"/>
<evidence type="ECO:0000313" key="29">
    <source>
        <dbReference type="EMBL" id="PAN32295.1"/>
    </source>
</evidence>
<keyword evidence="16 26" id="KW-1133">Transmembrane helix</keyword>
<feature type="signal peptide" evidence="27">
    <location>
        <begin position="1"/>
        <end position="23"/>
    </location>
</feature>
<dbReference type="InterPro" id="IPR003591">
    <property type="entry name" value="Leu-rich_rpt_typical-subtyp"/>
</dbReference>
<evidence type="ECO:0000256" key="20">
    <source>
        <dbReference type="ARBA" id="ARBA00047899"/>
    </source>
</evidence>
<accession>A0A2S3HXU2</accession>
<feature type="binding site" evidence="25">
    <location>
        <position position="764"/>
    </location>
    <ligand>
        <name>ATP</name>
        <dbReference type="ChEBI" id="CHEBI:30616"/>
    </ligand>
</feature>
<evidence type="ECO:0000256" key="19">
    <source>
        <dbReference type="ARBA" id="ARBA00023180"/>
    </source>
</evidence>
<protein>
    <recommendedName>
        <fullName evidence="24">Receptor kinase-like protein Xa21</fullName>
        <ecNumber evidence="4">2.7.11.1</ecNumber>
    </recommendedName>
</protein>
<evidence type="ECO:0000256" key="1">
    <source>
        <dbReference type="ARBA" id="ARBA00004162"/>
    </source>
</evidence>
<dbReference type="FunFam" id="3.80.10.10:FF:001158">
    <property type="entry name" value="Leucine-rich repeat protein kinase family protein"/>
    <property type="match status" value="1"/>
</dbReference>
<dbReference type="EMBL" id="CM008050">
    <property type="protein sequence ID" value="PAN32295.1"/>
    <property type="molecule type" value="Genomic_DNA"/>
</dbReference>
<dbReference type="EC" id="2.7.11.1" evidence="4"/>
<evidence type="ECO:0000256" key="23">
    <source>
        <dbReference type="ARBA" id="ARBA00056628"/>
    </source>
</evidence>
<dbReference type="InterPro" id="IPR013210">
    <property type="entry name" value="LRR_N_plant-typ"/>
</dbReference>
<evidence type="ECO:0000256" key="14">
    <source>
        <dbReference type="ARBA" id="ARBA00022777"/>
    </source>
</evidence>
<proteinExistence type="inferred from homology"/>
<evidence type="ECO:0000256" key="9">
    <source>
        <dbReference type="ARBA" id="ARBA00022679"/>
    </source>
</evidence>
<keyword evidence="13 25" id="KW-0547">Nucleotide-binding</keyword>
<dbReference type="InterPro" id="IPR008271">
    <property type="entry name" value="Ser/Thr_kinase_AS"/>
</dbReference>
<evidence type="ECO:0000256" key="25">
    <source>
        <dbReference type="PROSITE-ProRule" id="PRU10141"/>
    </source>
</evidence>
<comment type="similarity">
    <text evidence="3">Belongs to the protein kinase superfamily. Ser/Thr protein kinase family.</text>
</comment>
<keyword evidence="14" id="KW-0418">Kinase</keyword>
<dbReference type="PANTHER" id="PTHR45974">
    <property type="entry name" value="RECEPTOR-LIKE PROTEIN 55"/>
    <property type="match status" value="1"/>
</dbReference>
<evidence type="ECO:0000256" key="8">
    <source>
        <dbReference type="ARBA" id="ARBA00022614"/>
    </source>
</evidence>
<keyword evidence="12" id="KW-0677">Repeat</keyword>
<dbReference type="InterPro" id="IPR011009">
    <property type="entry name" value="Kinase-like_dom_sf"/>
</dbReference>
<evidence type="ECO:0000256" key="5">
    <source>
        <dbReference type="ARBA" id="ARBA00022475"/>
    </source>
</evidence>
<dbReference type="InterPro" id="IPR000719">
    <property type="entry name" value="Prot_kinase_dom"/>
</dbReference>
<dbReference type="PROSITE" id="PS51450">
    <property type="entry name" value="LRR"/>
    <property type="match status" value="1"/>
</dbReference>
<organism evidence="29">
    <name type="scientific">Panicum hallii</name>
    <dbReference type="NCBI Taxonomy" id="206008"/>
    <lineage>
        <taxon>Eukaryota</taxon>
        <taxon>Viridiplantae</taxon>
        <taxon>Streptophyta</taxon>
        <taxon>Embryophyta</taxon>
        <taxon>Tracheophyta</taxon>
        <taxon>Spermatophyta</taxon>
        <taxon>Magnoliopsida</taxon>
        <taxon>Liliopsida</taxon>
        <taxon>Poales</taxon>
        <taxon>Poaceae</taxon>
        <taxon>PACMAD clade</taxon>
        <taxon>Panicoideae</taxon>
        <taxon>Panicodae</taxon>
        <taxon>Paniceae</taxon>
        <taxon>Panicinae</taxon>
        <taxon>Panicum</taxon>
        <taxon>Panicum sect. Panicum</taxon>
    </lineage>
</organism>
<evidence type="ECO:0000256" key="18">
    <source>
        <dbReference type="ARBA" id="ARBA00023170"/>
    </source>
</evidence>
<dbReference type="InterPro" id="IPR017441">
    <property type="entry name" value="Protein_kinase_ATP_BS"/>
</dbReference>
<keyword evidence="15 25" id="KW-0067">ATP-binding</keyword>
<dbReference type="InterPro" id="IPR032675">
    <property type="entry name" value="LRR_dom_sf"/>
</dbReference>
<keyword evidence="11 27" id="KW-0732">Signal</keyword>
<dbReference type="Pfam" id="PF00560">
    <property type="entry name" value="LRR_1"/>
    <property type="match status" value="2"/>
</dbReference>
<dbReference type="InterPro" id="IPR055414">
    <property type="entry name" value="LRR_R13L4/SHOC2-like"/>
</dbReference>
<dbReference type="PROSITE" id="PS00108">
    <property type="entry name" value="PROTEIN_KINASE_ST"/>
    <property type="match status" value="1"/>
</dbReference>
<name>A0A2S3HXU2_9POAL</name>
<evidence type="ECO:0000256" key="27">
    <source>
        <dbReference type="SAM" id="SignalP"/>
    </source>
</evidence>
<gene>
    <name evidence="29" type="ORF">PAHAL_5G475800</name>
</gene>
<feature type="chain" id="PRO_5015751325" description="Receptor kinase-like protein Xa21" evidence="27">
    <location>
        <begin position="24"/>
        <end position="1053"/>
    </location>
</feature>
<keyword evidence="7" id="KW-0597">Phosphoprotein</keyword>
<dbReference type="Pfam" id="PF13855">
    <property type="entry name" value="LRR_8"/>
    <property type="match status" value="3"/>
</dbReference>
<evidence type="ECO:0000256" key="15">
    <source>
        <dbReference type="ARBA" id="ARBA00022840"/>
    </source>
</evidence>